<dbReference type="Proteomes" id="UP000480266">
    <property type="component" value="Unassembled WGS sequence"/>
</dbReference>
<name>A0A7C9RJA2_9BRAD</name>
<proteinExistence type="predicted"/>
<accession>A0A7C9RJA2</accession>
<organism evidence="1 2">
    <name type="scientific">Candidatus Afipia apatlaquensis</name>
    <dbReference type="NCBI Taxonomy" id="2712852"/>
    <lineage>
        <taxon>Bacteria</taxon>
        <taxon>Pseudomonadati</taxon>
        <taxon>Pseudomonadota</taxon>
        <taxon>Alphaproteobacteria</taxon>
        <taxon>Hyphomicrobiales</taxon>
        <taxon>Nitrobacteraceae</taxon>
        <taxon>Afipia</taxon>
    </lineage>
</organism>
<keyword evidence="2" id="KW-1185">Reference proteome</keyword>
<feature type="non-terminal residue" evidence="1">
    <location>
        <position position="1"/>
    </location>
</feature>
<protein>
    <submittedName>
        <fullName evidence="1">Uncharacterized protein</fullName>
    </submittedName>
</protein>
<reference evidence="1" key="1">
    <citation type="submission" date="2020-02" db="EMBL/GenBank/DDBJ databases">
        <title>Draft genome sequence of Candidatus Afipia apatlaquensis IBT-C3, a potential strain for decolorization of textile dyes.</title>
        <authorList>
            <person name="Sanchez-Reyes A."/>
            <person name="Breton-Deval L."/>
            <person name="Mangelson H."/>
            <person name="Sanchez-Flores A."/>
        </authorList>
    </citation>
    <scope>NUCLEOTIDE SEQUENCE [LARGE SCALE GENOMIC DNA]</scope>
    <source>
        <strain evidence="1">IBT-C3</strain>
    </source>
</reference>
<dbReference type="AlphaFoldDB" id="A0A7C9RJA2"/>
<dbReference type="EMBL" id="JAAMRR010001391">
    <property type="protein sequence ID" value="NGX98784.1"/>
    <property type="molecule type" value="Genomic_DNA"/>
</dbReference>
<comment type="caution">
    <text evidence="1">The sequence shown here is derived from an EMBL/GenBank/DDBJ whole genome shotgun (WGS) entry which is preliminary data.</text>
</comment>
<evidence type="ECO:0000313" key="2">
    <source>
        <dbReference type="Proteomes" id="UP000480266"/>
    </source>
</evidence>
<evidence type="ECO:0000313" key="1">
    <source>
        <dbReference type="EMBL" id="NGX98784.1"/>
    </source>
</evidence>
<gene>
    <name evidence="1" type="ORF">G4V63_27335</name>
</gene>
<sequence length="57" mass="6772">VAALPAFLKSIIGRLNFSFTHYLRDNKDQSSELHQWVRTNYTRFRELELNLILHKLG</sequence>